<dbReference type="GO" id="GO:0005829">
    <property type="term" value="C:cytosol"/>
    <property type="evidence" value="ECO:0007669"/>
    <property type="project" value="TreeGrafter"/>
</dbReference>
<dbReference type="Gene3D" id="3.40.640.10">
    <property type="entry name" value="Type I PLP-dependent aspartate aminotransferase-like (Major domain)"/>
    <property type="match status" value="1"/>
</dbReference>
<sequence>MHTTRQFVSVSTPIPGRQSAELLEKRQRYVPRGVGNNAPIFVKKAEGALIHDVDGNVLLNFAGAISTLNVGHCPPEVVSAIQKQAEQYIHSCFHVAMYEPYVALAEKLAEITPGRFPKKTILLNSGAEAVKTQ</sequence>
<evidence type="ECO:0000256" key="2">
    <source>
        <dbReference type="ARBA" id="ARBA00008954"/>
    </source>
</evidence>
<dbReference type="Pfam" id="PF00202">
    <property type="entry name" value="Aminotran_3"/>
    <property type="match status" value="1"/>
</dbReference>
<dbReference type="AlphaFoldDB" id="A0A292YS21"/>
<dbReference type="InterPro" id="IPR015421">
    <property type="entry name" value="PyrdxlP-dep_Trfase_major"/>
</dbReference>
<evidence type="ECO:0000256" key="3">
    <source>
        <dbReference type="ARBA" id="ARBA00022576"/>
    </source>
</evidence>
<dbReference type="GO" id="GO:0030170">
    <property type="term" value="F:pyridoxal phosphate binding"/>
    <property type="evidence" value="ECO:0007669"/>
    <property type="project" value="InterPro"/>
</dbReference>
<organism evidence="6 7">
    <name type="scientific">Effusibacillus lacus</name>
    <dbReference type="NCBI Taxonomy" id="1348429"/>
    <lineage>
        <taxon>Bacteria</taxon>
        <taxon>Bacillati</taxon>
        <taxon>Bacillota</taxon>
        <taxon>Bacilli</taxon>
        <taxon>Bacillales</taxon>
        <taxon>Alicyclobacillaceae</taxon>
        <taxon>Effusibacillus</taxon>
    </lineage>
</organism>
<dbReference type="InterPro" id="IPR015424">
    <property type="entry name" value="PyrdxlP-dep_Trfase"/>
</dbReference>
<name>A0A292YS21_9BACL</name>
<reference evidence="7" key="1">
    <citation type="submission" date="2017-07" db="EMBL/GenBank/DDBJ databases">
        <title>Draft genome sequence of Effusibacillus lacus strain skLN1.</title>
        <authorList>
            <person name="Watanabe M."/>
            <person name="Kojima H."/>
            <person name="Fukui M."/>
        </authorList>
    </citation>
    <scope>NUCLEOTIDE SEQUENCE [LARGE SCALE GENOMIC DNA]</scope>
    <source>
        <strain evidence="7">skLN1</strain>
    </source>
</reference>
<dbReference type="EMBL" id="BDUF01000109">
    <property type="protein sequence ID" value="GAX91711.1"/>
    <property type="molecule type" value="Genomic_DNA"/>
</dbReference>
<dbReference type="GO" id="GO:0008483">
    <property type="term" value="F:transaminase activity"/>
    <property type="evidence" value="ECO:0007669"/>
    <property type="project" value="UniProtKB-KW"/>
</dbReference>
<evidence type="ECO:0000256" key="1">
    <source>
        <dbReference type="ARBA" id="ARBA00001933"/>
    </source>
</evidence>
<comment type="similarity">
    <text evidence="2">Belongs to the class-III pyridoxal-phosphate-dependent aminotransferase family.</text>
</comment>
<dbReference type="Proteomes" id="UP000217785">
    <property type="component" value="Unassembled WGS sequence"/>
</dbReference>
<comment type="caution">
    <text evidence="6">The sequence shown here is derived from an EMBL/GenBank/DDBJ whole genome shotgun (WGS) entry which is preliminary data.</text>
</comment>
<protein>
    <submittedName>
        <fullName evidence="6">4-aminobutyrate transaminase</fullName>
    </submittedName>
</protein>
<dbReference type="InterPro" id="IPR005814">
    <property type="entry name" value="Aminotrans_3"/>
</dbReference>
<comment type="cofactor">
    <cofactor evidence="1">
        <name>pyridoxal 5'-phosphate</name>
        <dbReference type="ChEBI" id="CHEBI:597326"/>
    </cofactor>
</comment>
<dbReference type="Gene3D" id="3.90.1150.10">
    <property type="entry name" value="Aspartate Aminotransferase, domain 1"/>
    <property type="match status" value="1"/>
</dbReference>
<dbReference type="PANTHER" id="PTHR43206">
    <property type="entry name" value="AMINOTRANSFERASE"/>
    <property type="match status" value="1"/>
</dbReference>
<dbReference type="PANTHER" id="PTHR43206:SF2">
    <property type="entry name" value="4-AMINOBUTYRATE AMINOTRANSFERASE GABT"/>
    <property type="match status" value="1"/>
</dbReference>
<evidence type="ECO:0000313" key="6">
    <source>
        <dbReference type="EMBL" id="GAX91711.1"/>
    </source>
</evidence>
<dbReference type="SUPFAM" id="SSF53383">
    <property type="entry name" value="PLP-dependent transferases"/>
    <property type="match status" value="1"/>
</dbReference>
<dbReference type="InterPro" id="IPR015422">
    <property type="entry name" value="PyrdxlP-dep_Trfase_small"/>
</dbReference>
<keyword evidence="4" id="KW-0808">Transferase</keyword>
<evidence type="ECO:0000256" key="5">
    <source>
        <dbReference type="ARBA" id="ARBA00022898"/>
    </source>
</evidence>
<keyword evidence="3" id="KW-0032">Aminotransferase</keyword>
<evidence type="ECO:0000256" key="4">
    <source>
        <dbReference type="ARBA" id="ARBA00022679"/>
    </source>
</evidence>
<accession>A0A292YS21</accession>
<gene>
    <name evidence="6" type="ORF">EFBL_3401</name>
</gene>
<dbReference type="GO" id="GO:0009450">
    <property type="term" value="P:gamma-aminobutyric acid catabolic process"/>
    <property type="evidence" value="ECO:0007669"/>
    <property type="project" value="TreeGrafter"/>
</dbReference>
<keyword evidence="5" id="KW-0663">Pyridoxal phosphate</keyword>
<keyword evidence="7" id="KW-1185">Reference proteome</keyword>
<proteinExistence type="inferred from homology"/>
<evidence type="ECO:0000313" key="7">
    <source>
        <dbReference type="Proteomes" id="UP000217785"/>
    </source>
</evidence>